<feature type="compositionally biased region" description="Low complexity" evidence="1">
    <location>
        <begin position="235"/>
        <end position="251"/>
    </location>
</feature>
<dbReference type="AlphaFoldDB" id="C1MN54"/>
<feature type="compositionally biased region" description="Basic residues" evidence="1">
    <location>
        <begin position="166"/>
        <end position="176"/>
    </location>
</feature>
<dbReference type="EMBL" id="GG663737">
    <property type="protein sequence ID" value="EEH59165.1"/>
    <property type="molecule type" value="Genomic_DNA"/>
</dbReference>
<evidence type="ECO:0000313" key="2">
    <source>
        <dbReference type="EMBL" id="EEH59165.1"/>
    </source>
</evidence>
<organism evidence="3">
    <name type="scientific">Micromonas pusilla (strain CCMP1545)</name>
    <name type="common">Picoplanktonic green alga</name>
    <dbReference type="NCBI Taxonomy" id="564608"/>
    <lineage>
        <taxon>Eukaryota</taxon>
        <taxon>Viridiplantae</taxon>
        <taxon>Chlorophyta</taxon>
        <taxon>Mamiellophyceae</taxon>
        <taxon>Mamiellales</taxon>
        <taxon>Mamiellaceae</taxon>
        <taxon>Micromonas</taxon>
    </lineage>
</organism>
<dbReference type="GeneID" id="9682959"/>
<proteinExistence type="predicted"/>
<dbReference type="KEGG" id="mpp:MICPUCDRAFT_62683"/>
<gene>
    <name evidence="2" type="ORF">MICPUCDRAFT_62683</name>
</gene>
<name>C1MN54_MICPC</name>
<dbReference type="RefSeq" id="XP_003057520.1">
    <property type="nucleotide sequence ID" value="XM_003057474.1"/>
</dbReference>
<reference evidence="2 3" key="1">
    <citation type="journal article" date="2009" name="Science">
        <title>Green evolution and dynamic adaptations revealed by genomes of the marine picoeukaryotes Micromonas.</title>
        <authorList>
            <person name="Worden A.Z."/>
            <person name="Lee J.H."/>
            <person name="Mock T."/>
            <person name="Rouze P."/>
            <person name="Simmons M.P."/>
            <person name="Aerts A.L."/>
            <person name="Allen A.E."/>
            <person name="Cuvelier M.L."/>
            <person name="Derelle E."/>
            <person name="Everett M.V."/>
            <person name="Foulon E."/>
            <person name="Grimwood J."/>
            <person name="Gundlach H."/>
            <person name="Henrissat B."/>
            <person name="Napoli C."/>
            <person name="McDonald S.M."/>
            <person name="Parker M.S."/>
            <person name="Rombauts S."/>
            <person name="Salamov A."/>
            <person name="Von Dassow P."/>
            <person name="Badger J.H."/>
            <person name="Coutinho P.M."/>
            <person name="Demir E."/>
            <person name="Dubchak I."/>
            <person name="Gentemann C."/>
            <person name="Eikrem W."/>
            <person name="Gready J.E."/>
            <person name="John U."/>
            <person name="Lanier W."/>
            <person name="Lindquist E.A."/>
            <person name="Lucas S."/>
            <person name="Mayer K.F."/>
            <person name="Moreau H."/>
            <person name="Not F."/>
            <person name="Otillar R."/>
            <person name="Panaud O."/>
            <person name="Pangilinan J."/>
            <person name="Paulsen I."/>
            <person name="Piegu B."/>
            <person name="Poliakov A."/>
            <person name="Robbens S."/>
            <person name="Schmutz J."/>
            <person name="Toulza E."/>
            <person name="Wyss T."/>
            <person name="Zelensky A."/>
            <person name="Zhou K."/>
            <person name="Armbrust E.V."/>
            <person name="Bhattacharya D."/>
            <person name="Goodenough U.W."/>
            <person name="Van de Peer Y."/>
            <person name="Grigoriev I.V."/>
        </authorList>
    </citation>
    <scope>NUCLEOTIDE SEQUENCE [LARGE SCALE GENOMIC DNA]</scope>
    <source>
        <strain evidence="2 3">CCMP1545</strain>
    </source>
</reference>
<protein>
    <submittedName>
        <fullName evidence="2">Predicted protein</fullName>
    </submittedName>
</protein>
<feature type="compositionally biased region" description="Basic residues" evidence="1">
    <location>
        <begin position="199"/>
        <end position="217"/>
    </location>
</feature>
<evidence type="ECO:0000313" key="3">
    <source>
        <dbReference type="Proteomes" id="UP000001876"/>
    </source>
</evidence>
<sequence>MNRAGLLLDFSFSSVILLFRFDIYCTLLQLLSAAPLSRDVSVVSALVPADALDVAADRSRRVVPHPTVPAPAGGVRLATPRQPRRVPLDDARAHPASFPRAERVPVRYPPHRAVVVHDDRAEILEGDSLAEPNAPPRAAAAAVVVVADASRLEDGDPARGVVRAVGRRRRRWRRRRRDDDARRRRDERQREEEEERKEERRRRRRLGAPRRPRRSRSRGSVLAPRPARRRRHRVTTTTTTTRAVPSTARAVAPRRRRRRRDAPRGVRSL</sequence>
<feature type="compositionally biased region" description="Basic residues" evidence="1">
    <location>
        <begin position="252"/>
        <end position="261"/>
    </location>
</feature>
<dbReference type="Proteomes" id="UP000001876">
    <property type="component" value="Unassembled WGS sequence"/>
</dbReference>
<evidence type="ECO:0000256" key="1">
    <source>
        <dbReference type="SAM" id="MobiDB-lite"/>
    </source>
</evidence>
<keyword evidence="3" id="KW-1185">Reference proteome</keyword>
<accession>C1MN54</accession>
<feature type="compositionally biased region" description="Basic and acidic residues" evidence="1">
    <location>
        <begin position="177"/>
        <end position="191"/>
    </location>
</feature>
<feature type="region of interest" description="Disordered" evidence="1">
    <location>
        <begin position="166"/>
        <end position="269"/>
    </location>
</feature>